<evidence type="ECO:0000313" key="2">
    <source>
        <dbReference type="EMBL" id="KDQ56141.1"/>
    </source>
</evidence>
<evidence type="ECO:0008006" key="4">
    <source>
        <dbReference type="Google" id="ProtNLM"/>
    </source>
</evidence>
<reference evidence="3" key="1">
    <citation type="journal article" date="2014" name="Proc. Natl. Acad. Sci. U.S.A.">
        <title>Extensive sampling of basidiomycete genomes demonstrates inadequacy of the white-rot/brown-rot paradigm for wood decay fungi.</title>
        <authorList>
            <person name="Riley R."/>
            <person name="Salamov A.A."/>
            <person name="Brown D.W."/>
            <person name="Nagy L.G."/>
            <person name="Floudas D."/>
            <person name="Held B.W."/>
            <person name="Levasseur A."/>
            <person name="Lombard V."/>
            <person name="Morin E."/>
            <person name="Otillar R."/>
            <person name="Lindquist E.A."/>
            <person name="Sun H."/>
            <person name="LaButti K.M."/>
            <person name="Schmutz J."/>
            <person name="Jabbour D."/>
            <person name="Luo H."/>
            <person name="Baker S.E."/>
            <person name="Pisabarro A.G."/>
            <person name="Walton J.D."/>
            <person name="Blanchette R.A."/>
            <person name="Henrissat B."/>
            <person name="Martin F."/>
            <person name="Cullen D."/>
            <person name="Hibbett D.S."/>
            <person name="Grigoriev I.V."/>
        </authorList>
    </citation>
    <scope>NUCLEOTIDE SEQUENCE [LARGE SCALE GENOMIC DNA]</scope>
    <source>
        <strain evidence="3">MUCL 33604</strain>
    </source>
</reference>
<evidence type="ECO:0000313" key="3">
    <source>
        <dbReference type="Proteomes" id="UP000027265"/>
    </source>
</evidence>
<dbReference type="SUPFAM" id="SSF49562">
    <property type="entry name" value="C2 domain (Calcium/lipid-binding domain, CaLB)"/>
    <property type="match status" value="1"/>
</dbReference>
<dbReference type="InterPro" id="IPR035892">
    <property type="entry name" value="C2_domain_sf"/>
</dbReference>
<dbReference type="EMBL" id="KL197723">
    <property type="protein sequence ID" value="KDQ56141.1"/>
    <property type="molecule type" value="Genomic_DNA"/>
</dbReference>
<dbReference type="AlphaFoldDB" id="A0A067Q0K3"/>
<feature type="region of interest" description="Disordered" evidence="1">
    <location>
        <begin position="298"/>
        <end position="363"/>
    </location>
</feature>
<accession>A0A067Q0K3</accession>
<protein>
    <recommendedName>
        <fullName evidence="4">C2 domain-containing protein</fullName>
    </recommendedName>
</protein>
<evidence type="ECO:0000256" key="1">
    <source>
        <dbReference type="SAM" id="MobiDB-lite"/>
    </source>
</evidence>
<feature type="compositionally biased region" description="Basic and acidic residues" evidence="1">
    <location>
        <begin position="298"/>
        <end position="309"/>
    </location>
</feature>
<dbReference type="HOGENOM" id="CLU_763041_0_0_1"/>
<keyword evidence="3" id="KW-1185">Reference proteome</keyword>
<dbReference type="Proteomes" id="UP000027265">
    <property type="component" value="Unassembled WGS sequence"/>
</dbReference>
<dbReference type="InParanoid" id="A0A067Q0K3"/>
<feature type="compositionally biased region" description="Acidic residues" evidence="1">
    <location>
        <begin position="310"/>
        <end position="326"/>
    </location>
</feature>
<gene>
    <name evidence="2" type="ORF">JAAARDRAFT_36935</name>
</gene>
<organism evidence="2 3">
    <name type="scientific">Jaapia argillacea MUCL 33604</name>
    <dbReference type="NCBI Taxonomy" id="933084"/>
    <lineage>
        <taxon>Eukaryota</taxon>
        <taxon>Fungi</taxon>
        <taxon>Dikarya</taxon>
        <taxon>Basidiomycota</taxon>
        <taxon>Agaricomycotina</taxon>
        <taxon>Agaricomycetes</taxon>
        <taxon>Agaricomycetidae</taxon>
        <taxon>Jaapiales</taxon>
        <taxon>Jaapiaceae</taxon>
        <taxon>Jaapia</taxon>
    </lineage>
</organism>
<proteinExistence type="predicted"/>
<sequence>MSQSHYLNVTISDFSIESLKAPTGSRTLNSFVVFEVNGHEQQRSSLREGQNPSWEGQSWSLIVGEGQVIKVFVVNRGRALEREIGRMIITYHELMGSVSVNRRITRTLEKFTHLSSRGVVKCCISDIRVGAQFGGGGGSTAQGIPGAYGLVQSHSRSILVPVRLVSQRMEVFACAFEKIGDVHIPLKMACNLMASTSRLLENQAQHDEQVERLLDAMSPLFEWSRDMTGIRVVLVKDVTKSMAEHALECVKFVHNYADRGLIGHIDSRHHAHLNSLARKCVDFRDEFMRQLQTALVKTAERHPRHREDYQDNEVEADSEDEFEDSDVLVAAAASSPIRPPPGIDNVKHGYRPGGNHKPFTSRS</sequence>
<name>A0A067Q0K3_9AGAM</name>